<dbReference type="PROSITE" id="PS50943">
    <property type="entry name" value="HTH_CROC1"/>
    <property type="match status" value="1"/>
</dbReference>
<organism evidence="2 3">
    <name type="scientific">Metabacillus herbersteinensis</name>
    <dbReference type="NCBI Taxonomy" id="283816"/>
    <lineage>
        <taxon>Bacteria</taxon>
        <taxon>Bacillati</taxon>
        <taxon>Bacillota</taxon>
        <taxon>Bacilli</taxon>
        <taxon>Bacillales</taxon>
        <taxon>Bacillaceae</taxon>
        <taxon>Metabacillus</taxon>
    </lineage>
</organism>
<protein>
    <submittedName>
        <fullName evidence="2">Helix-turn-helix transcriptional regulator</fullName>
    </submittedName>
</protein>
<evidence type="ECO:0000313" key="2">
    <source>
        <dbReference type="EMBL" id="MFC0273620.1"/>
    </source>
</evidence>
<dbReference type="Pfam" id="PF01381">
    <property type="entry name" value="HTH_3"/>
    <property type="match status" value="1"/>
</dbReference>
<name>A0ABV6GIU8_9BACI</name>
<dbReference type="InterPro" id="IPR001387">
    <property type="entry name" value="Cro/C1-type_HTH"/>
</dbReference>
<accession>A0ABV6GIU8</accession>
<sequence>MRSPVGRFIDKHRITQRDLEEMSGVNRNTISNVCNMRTYTPNMKNAKKIIKALRKIDSNVDYDNFW</sequence>
<evidence type="ECO:0000259" key="1">
    <source>
        <dbReference type="PROSITE" id="PS50943"/>
    </source>
</evidence>
<dbReference type="SUPFAM" id="SSF47413">
    <property type="entry name" value="lambda repressor-like DNA-binding domains"/>
    <property type="match status" value="1"/>
</dbReference>
<comment type="caution">
    <text evidence="2">The sequence shown here is derived from an EMBL/GenBank/DDBJ whole genome shotgun (WGS) entry which is preliminary data.</text>
</comment>
<dbReference type="Proteomes" id="UP001589854">
    <property type="component" value="Unassembled WGS sequence"/>
</dbReference>
<reference evidence="2 3" key="1">
    <citation type="submission" date="2024-09" db="EMBL/GenBank/DDBJ databases">
        <authorList>
            <person name="Sun Q."/>
            <person name="Mori K."/>
        </authorList>
    </citation>
    <scope>NUCLEOTIDE SEQUENCE [LARGE SCALE GENOMIC DNA]</scope>
    <source>
        <strain evidence="2 3">CCM 7228</strain>
    </source>
</reference>
<dbReference type="Gene3D" id="1.10.260.40">
    <property type="entry name" value="lambda repressor-like DNA-binding domains"/>
    <property type="match status" value="1"/>
</dbReference>
<dbReference type="CDD" id="cd00093">
    <property type="entry name" value="HTH_XRE"/>
    <property type="match status" value="1"/>
</dbReference>
<proteinExistence type="predicted"/>
<dbReference type="EMBL" id="JBHLVO010000022">
    <property type="protein sequence ID" value="MFC0273620.1"/>
    <property type="molecule type" value="Genomic_DNA"/>
</dbReference>
<dbReference type="RefSeq" id="WP_378937105.1">
    <property type="nucleotide sequence ID" value="NZ_JBHLVO010000022.1"/>
</dbReference>
<dbReference type="InterPro" id="IPR010982">
    <property type="entry name" value="Lambda_DNA-bd_dom_sf"/>
</dbReference>
<keyword evidence="3" id="KW-1185">Reference proteome</keyword>
<evidence type="ECO:0000313" key="3">
    <source>
        <dbReference type="Proteomes" id="UP001589854"/>
    </source>
</evidence>
<feature type="domain" description="HTH cro/C1-type" evidence="1">
    <location>
        <begin position="11"/>
        <end position="59"/>
    </location>
</feature>
<gene>
    <name evidence="2" type="ORF">ACFFIX_19700</name>
</gene>